<keyword evidence="4" id="KW-1185">Reference proteome</keyword>
<feature type="region of interest" description="Disordered" evidence="1">
    <location>
        <begin position="12"/>
        <end position="33"/>
    </location>
</feature>
<accession>A0ABP0IJ86</accession>
<comment type="caution">
    <text evidence="2">The sequence shown here is derived from an EMBL/GenBank/DDBJ whole genome shotgun (WGS) entry which is preliminary data.</text>
</comment>
<dbReference type="EMBL" id="CAXAMN010003067">
    <property type="protein sequence ID" value="CAK9002670.1"/>
    <property type="molecule type" value="Genomic_DNA"/>
</dbReference>
<evidence type="ECO:0000313" key="3">
    <source>
        <dbReference type="EMBL" id="CAK9002673.1"/>
    </source>
</evidence>
<reference evidence="2 4" key="1">
    <citation type="submission" date="2024-02" db="EMBL/GenBank/DDBJ databases">
        <authorList>
            <person name="Chen Y."/>
            <person name="Shah S."/>
            <person name="Dougan E. K."/>
            <person name="Thang M."/>
            <person name="Chan C."/>
        </authorList>
    </citation>
    <scope>NUCLEOTIDE SEQUENCE [LARGE SCALE GENOMIC DNA]</scope>
</reference>
<sequence>MASAADVMARAAALAGGQSPAPKRQRQGAQQSEVDTEMAAVLERCLRLSLQTAEKAESSACANNLVFLVKQEAEQKALAENIALWVSALPERRVGQEPKAHELGEKRVFLFVCMLQQLKSDTDLSDGTFPQPLDALLGTDMESLSRWISSFEPRYAEAKAGRVWVWELAVSTLAPEKFKHHLDTLSSLVNTDRWRVAPHGWGQTGLNKAVWDDVKRMAASR</sequence>
<evidence type="ECO:0000256" key="1">
    <source>
        <dbReference type="SAM" id="MobiDB-lite"/>
    </source>
</evidence>
<name>A0ABP0IJ86_9DINO</name>
<feature type="non-terminal residue" evidence="2">
    <location>
        <position position="221"/>
    </location>
</feature>
<proteinExistence type="predicted"/>
<protein>
    <submittedName>
        <fullName evidence="2">Uncharacterized protein</fullName>
    </submittedName>
</protein>
<gene>
    <name evidence="2" type="ORF">CCMP2556_LOCUS6960</name>
    <name evidence="3" type="ORF">CCMP2556_LOCUS6961</name>
</gene>
<organism evidence="2 4">
    <name type="scientific">Durusdinium trenchii</name>
    <dbReference type="NCBI Taxonomy" id="1381693"/>
    <lineage>
        <taxon>Eukaryota</taxon>
        <taxon>Sar</taxon>
        <taxon>Alveolata</taxon>
        <taxon>Dinophyceae</taxon>
        <taxon>Suessiales</taxon>
        <taxon>Symbiodiniaceae</taxon>
        <taxon>Durusdinium</taxon>
    </lineage>
</organism>
<evidence type="ECO:0000313" key="2">
    <source>
        <dbReference type="EMBL" id="CAK9002670.1"/>
    </source>
</evidence>
<dbReference type="Proteomes" id="UP001642484">
    <property type="component" value="Unassembled WGS sequence"/>
</dbReference>
<dbReference type="EMBL" id="CAXAMN010003068">
    <property type="protein sequence ID" value="CAK9002673.1"/>
    <property type="molecule type" value="Genomic_DNA"/>
</dbReference>
<evidence type="ECO:0000313" key="4">
    <source>
        <dbReference type="Proteomes" id="UP001642484"/>
    </source>
</evidence>